<evidence type="ECO:0008006" key="3">
    <source>
        <dbReference type="Google" id="ProtNLM"/>
    </source>
</evidence>
<dbReference type="PANTHER" id="PTHR21052">
    <property type="entry name" value="SPERMATOGENESIS ASSOCIATED 11-RELATED"/>
    <property type="match status" value="1"/>
</dbReference>
<dbReference type="PANTHER" id="PTHR21052:SF0">
    <property type="entry name" value="ALPHA-KETOGLUTARATE-DEPENDENT DIOXYGENASE ALKB HOMOLOG 7, MITOCHONDRIAL"/>
    <property type="match status" value="1"/>
</dbReference>
<comment type="caution">
    <text evidence="1">The sequence shown here is derived from an EMBL/GenBank/DDBJ whole genome shotgun (WGS) entry which is preliminary data.</text>
</comment>
<name>A0ABQ8FEH6_9FUNG</name>
<reference evidence="1 2" key="1">
    <citation type="submission" date="2021-02" db="EMBL/GenBank/DDBJ databases">
        <title>Variation within the Batrachochytrium salamandrivorans European outbreak.</title>
        <authorList>
            <person name="Kelly M."/>
            <person name="Pasmans F."/>
            <person name="Shea T.P."/>
            <person name="Munoz J.F."/>
            <person name="Carranza S."/>
            <person name="Cuomo C.A."/>
            <person name="Martel A."/>
        </authorList>
    </citation>
    <scope>NUCLEOTIDE SEQUENCE [LARGE SCALE GENOMIC DNA]</scope>
    <source>
        <strain evidence="1 2">AMFP18/2</strain>
    </source>
</reference>
<keyword evidence="2" id="KW-1185">Reference proteome</keyword>
<dbReference type="InterPro" id="IPR032870">
    <property type="entry name" value="ALKBH7-like"/>
</dbReference>
<sequence>MPRSVMMNCLHRTKTTATSQSMMAPTPATPEYLTYRQTHISRRAYSAEASYSNPHKDLLMYIEQGPHKELPSPLAINIIPNFITHAEQEFLEQQITKKLRRLFGREGYREAHTDHVITGYKEAVVSAWASSPEPSTAAVAAAAAAATVQDETDVVTILERAKAAMSAWLGPSRQVKWSPPHLLDMRDGHSGIRAHVDYVEASGSVIGGLCLLSPAVVVFRNQNDPERDYFKALLPARCLYMQADNLRYNYSHEIPMTDSPDHSFKGSFVERHRRISVMFRDKIIITSK</sequence>
<accession>A0ABQ8FEH6</accession>
<organism evidence="1 2">
    <name type="scientific">Batrachochytrium salamandrivorans</name>
    <dbReference type="NCBI Taxonomy" id="1357716"/>
    <lineage>
        <taxon>Eukaryota</taxon>
        <taxon>Fungi</taxon>
        <taxon>Fungi incertae sedis</taxon>
        <taxon>Chytridiomycota</taxon>
        <taxon>Chytridiomycota incertae sedis</taxon>
        <taxon>Chytridiomycetes</taxon>
        <taxon>Rhizophydiales</taxon>
        <taxon>Rhizophydiales incertae sedis</taxon>
        <taxon>Batrachochytrium</taxon>
    </lineage>
</organism>
<protein>
    <recommendedName>
        <fullName evidence="3">Alpha-ketoglutarate-dependent dioxygenase AlkB-like domain-containing protein</fullName>
    </recommendedName>
</protein>
<proteinExistence type="predicted"/>
<evidence type="ECO:0000313" key="2">
    <source>
        <dbReference type="Proteomes" id="UP001648503"/>
    </source>
</evidence>
<dbReference type="Proteomes" id="UP001648503">
    <property type="component" value="Unassembled WGS sequence"/>
</dbReference>
<gene>
    <name evidence="1" type="ORF">BASA50_004834</name>
</gene>
<dbReference type="InterPro" id="IPR037151">
    <property type="entry name" value="AlkB-like_sf"/>
</dbReference>
<dbReference type="EMBL" id="JAFCIX010000176">
    <property type="protein sequence ID" value="KAH6596900.1"/>
    <property type="molecule type" value="Genomic_DNA"/>
</dbReference>
<dbReference type="Gene3D" id="2.60.120.590">
    <property type="entry name" value="Alpha-ketoglutarate-dependent dioxygenase AlkB-like"/>
    <property type="match status" value="1"/>
</dbReference>
<evidence type="ECO:0000313" key="1">
    <source>
        <dbReference type="EMBL" id="KAH6596900.1"/>
    </source>
</evidence>
<dbReference type="SUPFAM" id="SSF51197">
    <property type="entry name" value="Clavaminate synthase-like"/>
    <property type="match status" value="1"/>
</dbReference>